<feature type="domain" description="DRBM" evidence="10">
    <location>
        <begin position="157"/>
        <end position="220"/>
    </location>
</feature>
<keyword evidence="9" id="KW-0460">Magnesium</keyword>
<dbReference type="SMART" id="SM00358">
    <property type="entry name" value="DSRM"/>
    <property type="match status" value="1"/>
</dbReference>
<evidence type="ECO:0000313" key="12">
    <source>
        <dbReference type="EMBL" id="SEH69853.1"/>
    </source>
</evidence>
<keyword evidence="4 9" id="KW-0507">mRNA processing</keyword>
<dbReference type="EMBL" id="LT629973">
    <property type="protein sequence ID" value="SEH69853.1"/>
    <property type="molecule type" value="Genomic_DNA"/>
</dbReference>
<dbReference type="GO" id="GO:0006364">
    <property type="term" value="P:rRNA processing"/>
    <property type="evidence" value="ECO:0007669"/>
    <property type="project" value="UniProtKB-UniRule"/>
</dbReference>
<sequence>MDIAALQNLLRYVYRDPEYLRQALTHPSADNRKATNLAYERLEYLGDAVLELVVSRELFQAFPKADEGLLTQLRARVVSRAHLGELAKNLGLGGHLILSEHEDRTGGRDKNSILANTFETVIGAVMLDGGYDAARKVSLRLLRDSIKSLSECPKDANPKGELQIILQALNSQGPEYMTRPVSPDVEFPFYSEVSWNGRVLASGEGPTKRKAEVEAAAQAIASKAWEG</sequence>
<comment type="cofactor">
    <cofactor evidence="9">
        <name>Mg(2+)</name>
        <dbReference type="ChEBI" id="CHEBI:18420"/>
    </cofactor>
</comment>
<keyword evidence="7 9" id="KW-0378">Hydrolase</keyword>
<keyword evidence="13" id="KW-1185">Reference proteome</keyword>
<dbReference type="GO" id="GO:0008033">
    <property type="term" value="P:tRNA processing"/>
    <property type="evidence" value="ECO:0007669"/>
    <property type="project" value="UniProtKB-KW"/>
</dbReference>
<comment type="function">
    <text evidence="9">Digests double-stranded RNA. Involved in the processing of primary rRNA transcript to yield the immediate precursors to the large and small rRNAs (23S and 16S). Processes some mRNAs, and tRNAs when they are encoded in the rRNA operon. Processes pre-crRNA and tracrRNA of type II CRISPR loci if present in the organism.</text>
</comment>
<evidence type="ECO:0000256" key="9">
    <source>
        <dbReference type="HAMAP-Rule" id="MF_00104"/>
    </source>
</evidence>
<feature type="binding site" evidence="9">
    <location>
        <position position="43"/>
    </location>
    <ligand>
        <name>Mg(2+)</name>
        <dbReference type="ChEBI" id="CHEBI:18420"/>
    </ligand>
</feature>
<evidence type="ECO:0000259" key="11">
    <source>
        <dbReference type="PROSITE" id="PS50142"/>
    </source>
</evidence>
<reference evidence="13" key="1">
    <citation type="submission" date="2016-09" db="EMBL/GenBank/DDBJ databases">
        <authorList>
            <person name="Koehorst J."/>
        </authorList>
    </citation>
    <scope>NUCLEOTIDE SEQUENCE [LARGE SCALE GENOMIC DNA]</scope>
</reference>
<dbReference type="SUPFAM" id="SSF54768">
    <property type="entry name" value="dsRNA-binding domain-like"/>
    <property type="match status" value="1"/>
</dbReference>
<dbReference type="EC" id="3.1.26.3" evidence="9"/>
<evidence type="ECO:0000256" key="8">
    <source>
        <dbReference type="ARBA" id="ARBA00022884"/>
    </source>
</evidence>
<evidence type="ECO:0000256" key="4">
    <source>
        <dbReference type="ARBA" id="ARBA00022664"/>
    </source>
</evidence>
<dbReference type="AlphaFoldDB" id="A0A1C7PEW7"/>
<dbReference type="RefSeq" id="WP_067772800.1">
    <property type="nucleotide sequence ID" value="NZ_LIGX01000002.1"/>
</dbReference>
<dbReference type="HAMAP" id="MF_00104">
    <property type="entry name" value="RNase_III"/>
    <property type="match status" value="1"/>
</dbReference>
<keyword evidence="9" id="KW-0963">Cytoplasm</keyword>
<dbReference type="NCBIfam" id="TIGR02191">
    <property type="entry name" value="RNaseIII"/>
    <property type="match status" value="1"/>
</dbReference>
<evidence type="ECO:0000256" key="7">
    <source>
        <dbReference type="ARBA" id="ARBA00022801"/>
    </source>
</evidence>
<comment type="similarity">
    <text evidence="2">Belongs to the ribonuclease III family.</text>
</comment>
<feature type="binding site" evidence="9">
    <location>
        <position position="119"/>
    </location>
    <ligand>
        <name>Mg(2+)</name>
        <dbReference type="ChEBI" id="CHEBI:18420"/>
    </ligand>
</feature>
<dbReference type="FunFam" id="1.10.1520.10:FF:000001">
    <property type="entry name" value="Ribonuclease 3"/>
    <property type="match status" value="1"/>
</dbReference>
<evidence type="ECO:0000256" key="5">
    <source>
        <dbReference type="ARBA" id="ARBA00022722"/>
    </source>
</evidence>
<protein>
    <recommendedName>
        <fullName evidence="9">Ribonuclease 3</fullName>
        <ecNumber evidence="9">3.1.26.3</ecNumber>
    </recommendedName>
    <alternativeName>
        <fullName evidence="9">Ribonuclease III</fullName>
        <shortName evidence="9">RNase III</shortName>
    </alternativeName>
</protein>
<dbReference type="CDD" id="cd00593">
    <property type="entry name" value="RIBOc"/>
    <property type="match status" value="1"/>
</dbReference>
<keyword evidence="9" id="KW-0819">tRNA processing</keyword>
<dbReference type="PROSITE" id="PS50137">
    <property type="entry name" value="DS_RBD"/>
    <property type="match status" value="1"/>
</dbReference>
<name>A0A1C7PEW7_9BACT</name>
<keyword evidence="5 9" id="KW-0540">Nuclease</keyword>
<feature type="binding site" evidence="9">
    <location>
        <position position="116"/>
    </location>
    <ligand>
        <name>Mg(2+)</name>
        <dbReference type="ChEBI" id="CHEBI:18420"/>
    </ligand>
</feature>
<dbReference type="GO" id="GO:0004525">
    <property type="term" value="F:ribonuclease III activity"/>
    <property type="evidence" value="ECO:0007669"/>
    <property type="project" value="UniProtKB-UniRule"/>
</dbReference>
<dbReference type="SUPFAM" id="SSF69065">
    <property type="entry name" value="RNase III domain-like"/>
    <property type="match status" value="1"/>
</dbReference>
<keyword evidence="6 9" id="KW-0255">Endonuclease</keyword>
<dbReference type="Gene3D" id="1.10.1520.10">
    <property type="entry name" value="Ribonuclease III domain"/>
    <property type="match status" value="1"/>
</dbReference>
<dbReference type="InterPro" id="IPR036389">
    <property type="entry name" value="RNase_III_sf"/>
</dbReference>
<gene>
    <name evidence="9" type="primary">rnc</name>
    <name evidence="12" type="ORF">PYTT_0061</name>
</gene>
<dbReference type="GO" id="GO:0006397">
    <property type="term" value="P:mRNA processing"/>
    <property type="evidence" value="ECO:0007669"/>
    <property type="project" value="UniProtKB-UniRule"/>
</dbReference>
<organism evidence="12 13">
    <name type="scientific">Akkermansia glycaniphila</name>
    <dbReference type="NCBI Taxonomy" id="1679444"/>
    <lineage>
        <taxon>Bacteria</taxon>
        <taxon>Pseudomonadati</taxon>
        <taxon>Verrucomicrobiota</taxon>
        <taxon>Verrucomicrobiia</taxon>
        <taxon>Verrucomicrobiales</taxon>
        <taxon>Akkermansiaceae</taxon>
        <taxon>Akkermansia</taxon>
    </lineage>
</organism>
<keyword evidence="9" id="KW-0699">rRNA-binding</keyword>
<keyword evidence="3 9" id="KW-0698">rRNA processing</keyword>
<dbReference type="Gene3D" id="3.30.160.20">
    <property type="match status" value="1"/>
</dbReference>
<dbReference type="PROSITE" id="PS00517">
    <property type="entry name" value="RNASE_3_1"/>
    <property type="match status" value="1"/>
</dbReference>
<dbReference type="Pfam" id="PF00035">
    <property type="entry name" value="dsrm"/>
    <property type="match status" value="1"/>
</dbReference>
<feature type="active site" evidence="9">
    <location>
        <position position="47"/>
    </location>
</feature>
<dbReference type="GO" id="GO:0010468">
    <property type="term" value="P:regulation of gene expression"/>
    <property type="evidence" value="ECO:0007669"/>
    <property type="project" value="TreeGrafter"/>
</dbReference>
<dbReference type="InterPro" id="IPR000999">
    <property type="entry name" value="RNase_III_dom"/>
</dbReference>
<evidence type="ECO:0000256" key="6">
    <source>
        <dbReference type="ARBA" id="ARBA00022759"/>
    </source>
</evidence>
<evidence type="ECO:0000256" key="3">
    <source>
        <dbReference type="ARBA" id="ARBA00022552"/>
    </source>
</evidence>
<accession>A0A1C7PEW7</accession>
<keyword evidence="9" id="KW-0479">Metal-binding</keyword>
<proteinExistence type="inferred from homology"/>
<dbReference type="GO" id="GO:0019843">
    <property type="term" value="F:rRNA binding"/>
    <property type="evidence" value="ECO:0007669"/>
    <property type="project" value="UniProtKB-KW"/>
</dbReference>
<evidence type="ECO:0000256" key="2">
    <source>
        <dbReference type="ARBA" id="ARBA00010183"/>
    </source>
</evidence>
<dbReference type="PANTHER" id="PTHR11207">
    <property type="entry name" value="RIBONUCLEASE III"/>
    <property type="match status" value="1"/>
</dbReference>
<dbReference type="KEGG" id="agl:PYTT_0061"/>
<dbReference type="GO" id="GO:0005737">
    <property type="term" value="C:cytoplasm"/>
    <property type="evidence" value="ECO:0007669"/>
    <property type="project" value="UniProtKB-SubCell"/>
</dbReference>
<keyword evidence="8 9" id="KW-0694">RNA-binding</keyword>
<dbReference type="GO" id="GO:0046872">
    <property type="term" value="F:metal ion binding"/>
    <property type="evidence" value="ECO:0007669"/>
    <property type="project" value="UniProtKB-KW"/>
</dbReference>
<feature type="active site" evidence="9">
    <location>
        <position position="119"/>
    </location>
</feature>
<dbReference type="PANTHER" id="PTHR11207:SF0">
    <property type="entry name" value="RIBONUCLEASE 3"/>
    <property type="match status" value="1"/>
</dbReference>
<evidence type="ECO:0000313" key="13">
    <source>
        <dbReference type="Proteomes" id="UP000176204"/>
    </source>
</evidence>
<comment type="subunit">
    <text evidence="9">Homodimer.</text>
</comment>
<dbReference type="SMART" id="SM00535">
    <property type="entry name" value="RIBOc"/>
    <property type="match status" value="1"/>
</dbReference>
<feature type="domain" description="RNase III" evidence="11">
    <location>
        <begin position="3"/>
        <end position="130"/>
    </location>
</feature>
<comment type="subcellular location">
    <subcellularLocation>
        <location evidence="9">Cytoplasm</location>
    </subcellularLocation>
</comment>
<dbReference type="PATRIC" id="fig|1679444.3.peg.222"/>
<dbReference type="Pfam" id="PF14622">
    <property type="entry name" value="Ribonucleas_3_3"/>
    <property type="match status" value="1"/>
</dbReference>
<dbReference type="STRING" id="1679444.PYTT_0061"/>
<dbReference type="Proteomes" id="UP000176204">
    <property type="component" value="Chromosome I"/>
</dbReference>
<dbReference type="PROSITE" id="PS50142">
    <property type="entry name" value="RNASE_3_2"/>
    <property type="match status" value="1"/>
</dbReference>
<dbReference type="GO" id="GO:0003725">
    <property type="term" value="F:double-stranded RNA binding"/>
    <property type="evidence" value="ECO:0007669"/>
    <property type="project" value="TreeGrafter"/>
</dbReference>
<dbReference type="InterPro" id="IPR011907">
    <property type="entry name" value="RNase_III"/>
</dbReference>
<comment type="catalytic activity">
    <reaction evidence="1 9">
        <text>Endonucleolytic cleavage to 5'-phosphomonoester.</text>
        <dbReference type="EC" id="3.1.26.3"/>
    </reaction>
</comment>
<dbReference type="InterPro" id="IPR014720">
    <property type="entry name" value="dsRBD_dom"/>
</dbReference>
<evidence type="ECO:0000259" key="10">
    <source>
        <dbReference type="PROSITE" id="PS50137"/>
    </source>
</evidence>
<evidence type="ECO:0000256" key="1">
    <source>
        <dbReference type="ARBA" id="ARBA00000109"/>
    </source>
</evidence>